<protein>
    <submittedName>
        <fullName evidence="2">Uncharacterized protein</fullName>
    </submittedName>
</protein>
<name>A0A7V0T4E5_UNCW3</name>
<sequence>MLVTLVLVIVMVRVGIGLAPRLTARPAEPVAFEPVAVAEARETPLPFSRARGRADAVADSVLRENVTPGDSVERFELADIRVAFVRRAAGDADLQLVYPAPDGGGSVVVRLNSTRVARLAGRAAEPRKLPGQKDETGAGVIHAGPDDASADAISTRSGS</sequence>
<organism evidence="2">
    <name type="scientific">candidate division WOR-3 bacterium</name>
    <dbReference type="NCBI Taxonomy" id="2052148"/>
    <lineage>
        <taxon>Bacteria</taxon>
        <taxon>Bacteria division WOR-3</taxon>
    </lineage>
</organism>
<feature type="compositionally biased region" description="Basic and acidic residues" evidence="1">
    <location>
        <begin position="124"/>
        <end position="136"/>
    </location>
</feature>
<dbReference type="EMBL" id="DSBX01000066">
    <property type="protein sequence ID" value="HDQ99014.1"/>
    <property type="molecule type" value="Genomic_DNA"/>
</dbReference>
<proteinExistence type="predicted"/>
<feature type="region of interest" description="Disordered" evidence="1">
    <location>
        <begin position="122"/>
        <end position="159"/>
    </location>
</feature>
<dbReference type="Proteomes" id="UP000885672">
    <property type="component" value="Unassembled WGS sequence"/>
</dbReference>
<evidence type="ECO:0000256" key="1">
    <source>
        <dbReference type="SAM" id="MobiDB-lite"/>
    </source>
</evidence>
<reference evidence="2" key="1">
    <citation type="journal article" date="2020" name="mSystems">
        <title>Genome- and Community-Level Interaction Insights into Carbon Utilization and Element Cycling Functions of Hydrothermarchaeota in Hydrothermal Sediment.</title>
        <authorList>
            <person name="Zhou Z."/>
            <person name="Liu Y."/>
            <person name="Xu W."/>
            <person name="Pan J."/>
            <person name="Luo Z.H."/>
            <person name="Li M."/>
        </authorList>
    </citation>
    <scope>NUCLEOTIDE SEQUENCE [LARGE SCALE GENOMIC DNA]</scope>
    <source>
        <strain evidence="2">SpSt-1182</strain>
    </source>
</reference>
<dbReference type="AlphaFoldDB" id="A0A7V0T4E5"/>
<gene>
    <name evidence="2" type="ORF">ENN51_01815</name>
</gene>
<evidence type="ECO:0000313" key="2">
    <source>
        <dbReference type="EMBL" id="HDQ99014.1"/>
    </source>
</evidence>
<comment type="caution">
    <text evidence="2">The sequence shown here is derived from an EMBL/GenBank/DDBJ whole genome shotgun (WGS) entry which is preliminary data.</text>
</comment>
<accession>A0A7V0T4E5</accession>